<dbReference type="AlphaFoldDB" id="A0A926DEH8"/>
<organism evidence="1 2">
    <name type="scientific">Feifania hominis</name>
    <dbReference type="NCBI Taxonomy" id="2763660"/>
    <lineage>
        <taxon>Bacteria</taxon>
        <taxon>Bacillati</taxon>
        <taxon>Bacillota</taxon>
        <taxon>Clostridia</taxon>
        <taxon>Eubacteriales</taxon>
        <taxon>Feifaniaceae</taxon>
        <taxon>Feifania</taxon>
    </lineage>
</organism>
<comment type="caution">
    <text evidence="1">The sequence shown here is derived from an EMBL/GenBank/DDBJ whole genome shotgun (WGS) entry which is preliminary data.</text>
</comment>
<accession>A0A926DEH8</accession>
<reference evidence="1" key="1">
    <citation type="submission" date="2020-08" db="EMBL/GenBank/DDBJ databases">
        <title>Genome public.</title>
        <authorList>
            <person name="Liu C."/>
            <person name="Sun Q."/>
        </authorList>
    </citation>
    <scope>NUCLEOTIDE SEQUENCE</scope>
    <source>
        <strain evidence="1">BX7</strain>
    </source>
</reference>
<evidence type="ECO:0000313" key="1">
    <source>
        <dbReference type="EMBL" id="MBC8536367.1"/>
    </source>
</evidence>
<proteinExistence type="predicted"/>
<evidence type="ECO:0000313" key="2">
    <source>
        <dbReference type="Proteomes" id="UP000620366"/>
    </source>
</evidence>
<gene>
    <name evidence="1" type="ORF">H8695_06620</name>
</gene>
<protein>
    <submittedName>
        <fullName evidence="1">Uncharacterized protein</fullName>
    </submittedName>
</protein>
<name>A0A926DEH8_9FIRM</name>
<keyword evidence="2" id="KW-1185">Reference proteome</keyword>
<dbReference type="Proteomes" id="UP000620366">
    <property type="component" value="Unassembled WGS sequence"/>
</dbReference>
<dbReference type="EMBL" id="JACRSP010000002">
    <property type="protein sequence ID" value="MBC8536367.1"/>
    <property type="molecule type" value="Genomic_DNA"/>
</dbReference>
<dbReference type="RefSeq" id="WP_249300150.1">
    <property type="nucleotide sequence ID" value="NZ_JACRSP010000002.1"/>
</dbReference>
<sequence>MYQMISGTYRLDGRSYTSYGIQCGDTRIEDVTTNRPALAAFLAQCNHGALAPCHLADELEDFFARPAPITGYAVPVEDGLPCAI</sequence>